<feature type="region of interest" description="Disordered" evidence="1">
    <location>
        <begin position="711"/>
        <end position="760"/>
    </location>
</feature>
<dbReference type="OrthoDB" id="66726at2759"/>
<protein>
    <recommendedName>
        <fullName evidence="5">Ubiquitin-protein ligase-like protein</fullName>
    </recommendedName>
</protein>
<feature type="compositionally biased region" description="Low complexity" evidence="1">
    <location>
        <begin position="719"/>
        <end position="728"/>
    </location>
</feature>
<feature type="transmembrane region" description="Helical" evidence="2">
    <location>
        <begin position="356"/>
        <end position="375"/>
    </location>
</feature>
<dbReference type="Proteomes" id="UP000799764">
    <property type="component" value="Unassembled WGS sequence"/>
</dbReference>
<gene>
    <name evidence="3" type="ORF">P171DRAFT_348179</name>
</gene>
<dbReference type="CDD" id="cd16616">
    <property type="entry name" value="mRING-HC-C4C4_Asi1p-like"/>
    <property type="match status" value="1"/>
</dbReference>
<keyword evidence="2" id="KW-0812">Transmembrane</keyword>
<feature type="transmembrane region" description="Helical" evidence="2">
    <location>
        <begin position="107"/>
        <end position="127"/>
    </location>
</feature>
<evidence type="ECO:0000256" key="2">
    <source>
        <dbReference type="SAM" id="Phobius"/>
    </source>
</evidence>
<dbReference type="PANTHER" id="PTHR22696">
    <property type="entry name" value="E3 UBIQUITIN-PROTEIN LIGASE RNF26"/>
    <property type="match status" value="1"/>
</dbReference>
<reference evidence="3" key="1">
    <citation type="journal article" date="2020" name="Stud. Mycol.">
        <title>101 Dothideomycetes genomes: a test case for predicting lifestyles and emergence of pathogens.</title>
        <authorList>
            <person name="Haridas S."/>
            <person name="Albert R."/>
            <person name="Binder M."/>
            <person name="Bloem J."/>
            <person name="Labutti K."/>
            <person name="Salamov A."/>
            <person name="Andreopoulos B."/>
            <person name="Baker S."/>
            <person name="Barry K."/>
            <person name="Bills G."/>
            <person name="Bluhm B."/>
            <person name="Cannon C."/>
            <person name="Castanera R."/>
            <person name="Culley D."/>
            <person name="Daum C."/>
            <person name="Ezra D."/>
            <person name="Gonzalez J."/>
            <person name="Henrissat B."/>
            <person name="Kuo A."/>
            <person name="Liang C."/>
            <person name="Lipzen A."/>
            <person name="Lutzoni F."/>
            <person name="Magnuson J."/>
            <person name="Mondo S."/>
            <person name="Nolan M."/>
            <person name="Ohm R."/>
            <person name="Pangilinan J."/>
            <person name="Park H.-J."/>
            <person name="Ramirez L."/>
            <person name="Alfaro M."/>
            <person name="Sun H."/>
            <person name="Tritt A."/>
            <person name="Yoshinaga Y."/>
            <person name="Zwiers L.-H."/>
            <person name="Turgeon B."/>
            <person name="Goodwin S."/>
            <person name="Spatafora J."/>
            <person name="Crous P."/>
            <person name="Grigoriev I."/>
        </authorList>
    </citation>
    <scope>NUCLEOTIDE SEQUENCE</scope>
    <source>
        <strain evidence="3">CBS 690.94</strain>
    </source>
</reference>
<dbReference type="AlphaFoldDB" id="A0A9P4PWU1"/>
<proteinExistence type="predicted"/>
<name>A0A9P4PWU1_9PLEO</name>
<evidence type="ECO:0000256" key="1">
    <source>
        <dbReference type="SAM" id="MobiDB-lite"/>
    </source>
</evidence>
<dbReference type="GO" id="GO:0061630">
    <property type="term" value="F:ubiquitin protein ligase activity"/>
    <property type="evidence" value="ECO:0007669"/>
    <property type="project" value="TreeGrafter"/>
</dbReference>
<feature type="transmembrane region" description="Helical" evidence="2">
    <location>
        <begin position="579"/>
        <end position="599"/>
    </location>
</feature>
<evidence type="ECO:0000313" key="4">
    <source>
        <dbReference type="Proteomes" id="UP000799764"/>
    </source>
</evidence>
<dbReference type="InterPro" id="IPR013083">
    <property type="entry name" value="Znf_RING/FYVE/PHD"/>
</dbReference>
<organism evidence="3 4">
    <name type="scientific">Karstenula rhodostoma CBS 690.94</name>
    <dbReference type="NCBI Taxonomy" id="1392251"/>
    <lineage>
        <taxon>Eukaryota</taxon>
        <taxon>Fungi</taxon>
        <taxon>Dikarya</taxon>
        <taxon>Ascomycota</taxon>
        <taxon>Pezizomycotina</taxon>
        <taxon>Dothideomycetes</taxon>
        <taxon>Pleosporomycetidae</taxon>
        <taxon>Pleosporales</taxon>
        <taxon>Massarineae</taxon>
        <taxon>Didymosphaeriaceae</taxon>
        <taxon>Karstenula</taxon>
    </lineage>
</organism>
<feature type="transmembrane region" description="Helical" evidence="2">
    <location>
        <begin position="148"/>
        <end position="166"/>
    </location>
</feature>
<dbReference type="PANTHER" id="PTHR22696:SF1">
    <property type="entry name" value="E3 UBIQUITIN-PROTEIN LIGASE RNF26"/>
    <property type="match status" value="1"/>
</dbReference>
<dbReference type="Pfam" id="PF13920">
    <property type="entry name" value="zf-C3HC4_3"/>
    <property type="match status" value="1"/>
</dbReference>
<keyword evidence="2" id="KW-0472">Membrane</keyword>
<dbReference type="GO" id="GO:0006511">
    <property type="term" value="P:ubiquitin-dependent protein catabolic process"/>
    <property type="evidence" value="ECO:0007669"/>
    <property type="project" value="TreeGrafter"/>
</dbReference>
<dbReference type="Gene3D" id="3.30.40.10">
    <property type="entry name" value="Zinc/RING finger domain, C3HC4 (zinc finger)"/>
    <property type="match status" value="1"/>
</dbReference>
<feature type="transmembrane region" description="Helical" evidence="2">
    <location>
        <begin position="401"/>
        <end position="427"/>
    </location>
</feature>
<keyword evidence="2" id="KW-1133">Transmembrane helix</keyword>
<dbReference type="EMBL" id="MU001492">
    <property type="protein sequence ID" value="KAF2451692.1"/>
    <property type="molecule type" value="Genomic_DNA"/>
</dbReference>
<evidence type="ECO:0000313" key="3">
    <source>
        <dbReference type="EMBL" id="KAF2451692.1"/>
    </source>
</evidence>
<feature type="compositionally biased region" description="Acidic residues" evidence="1">
    <location>
        <begin position="729"/>
        <end position="738"/>
    </location>
</feature>
<dbReference type="GO" id="GO:0016567">
    <property type="term" value="P:protein ubiquitination"/>
    <property type="evidence" value="ECO:0007669"/>
    <property type="project" value="TreeGrafter"/>
</dbReference>
<sequence length="920" mass="101816">MEQQAAQQAAFTNVSSFLPSPVDLLMAVPRLLSRAGALGEHIDSVFGKIRSGGSIIAEPTVANLTNATTATASAGFVQESIAASTNAGLAFQEDMNLFQVLKNVGSFFSYITSKWAIATFSTAIILNRTYFYASSRVPLSFDRLHLRFALYLLPLLLFAYRIQHVLQAIRCQTNPSWTDMQYGPAGRQLDTDFAGDGGYLWRASSAVLFWEDVEQSCKAVNMLPLAPDTTRPAGSLALLWPLFISLGFGQFVETLACALQGRHPVPEVGMTIFEHSLAFAEAEAVVSRPFALDSSRFFKPQTVFTPDSTKLKLARLKISAFANVPPEVLLISLISSVSHFTSNFLAIVGCRARFRLVTTGIWGAAYMATFTWSLIRFVTNGFDSGGHVGILRFPTVCMVSFIPHLVIIAGILCCGVIYLIALGITILNPPPGQPNATWRERFSTAYANLHANIHLSAITPLSVSWSDDFYTVVLKVGLTVLTAASEAVFLNEAMRVNVHSSTWLERKRYYEATTRRRRPGERTHNAAGANVQLSSGYAQERKTKDAHASLPDAVVGLGQGNQGSGVQQRQNRLIQTIRFLRGILALLLFVQARLLVAIMQKLHITWRPRWLARLSETRLNEEAKRRHGAAQSERESWLDVDDITGGRTRIRPDNSFDLETLTRERWQRTDASDERGYADSEEHISNHLYNWWKRGGKWGDVDASGDYVPLPADDDDDTTSVISFSTTSDADEWSDTEGEGQRTPTQTTYRDGREPTPMQADTLDLSRLSRLLDPQSKDDREEARMLGRHLQSPGVMTRSQYRKVLQSNDVRLLASSRHRTAGPVSMSPDEEEQVLEEFMLEKRDAAAKSNAGSWDSGAEGMGSDGPQCVVCQVSPRTVLVWPCGCLSLCDDCRVGLASKNYTTCVCCRTNVTAYSRLFVP</sequence>
<comment type="caution">
    <text evidence="3">The sequence shown here is derived from an EMBL/GenBank/DDBJ whole genome shotgun (WGS) entry which is preliminary data.</text>
</comment>
<accession>A0A9P4PWU1</accession>
<keyword evidence="4" id="KW-1185">Reference proteome</keyword>
<evidence type="ECO:0008006" key="5">
    <source>
        <dbReference type="Google" id="ProtNLM"/>
    </source>
</evidence>